<dbReference type="Proteomes" id="UP000438429">
    <property type="component" value="Unassembled WGS sequence"/>
</dbReference>
<proteinExistence type="predicted"/>
<evidence type="ECO:0000313" key="1">
    <source>
        <dbReference type="EMBL" id="KAF0041453.1"/>
    </source>
</evidence>
<organism evidence="1 2">
    <name type="scientific">Scophthalmus maximus</name>
    <name type="common">Turbot</name>
    <name type="synonym">Psetta maxima</name>
    <dbReference type="NCBI Taxonomy" id="52904"/>
    <lineage>
        <taxon>Eukaryota</taxon>
        <taxon>Metazoa</taxon>
        <taxon>Chordata</taxon>
        <taxon>Craniata</taxon>
        <taxon>Vertebrata</taxon>
        <taxon>Euteleostomi</taxon>
        <taxon>Actinopterygii</taxon>
        <taxon>Neopterygii</taxon>
        <taxon>Teleostei</taxon>
        <taxon>Neoteleostei</taxon>
        <taxon>Acanthomorphata</taxon>
        <taxon>Carangaria</taxon>
        <taxon>Pleuronectiformes</taxon>
        <taxon>Pleuronectoidei</taxon>
        <taxon>Scophthalmidae</taxon>
        <taxon>Scophthalmus</taxon>
    </lineage>
</organism>
<reference evidence="1 2" key="1">
    <citation type="submission" date="2019-06" db="EMBL/GenBank/DDBJ databases">
        <title>Draft genomes of female and male turbot (Scophthalmus maximus).</title>
        <authorList>
            <person name="Xu H."/>
            <person name="Xu X.-W."/>
            <person name="Shao C."/>
            <person name="Chen S."/>
        </authorList>
    </citation>
    <scope>NUCLEOTIDE SEQUENCE [LARGE SCALE GENOMIC DNA]</scope>
    <source>
        <strain evidence="1">Ysfricsl-2016a</strain>
        <tissue evidence="1">Blood</tissue>
    </source>
</reference>
<dbReference type="AlphaFoldDB" id="A0A6A4T630"/>
<protein>
    <submittedName>
        <fullName evidence="1">Uncharacterized protein</fullName>
    </submittedName>
</protein>
<evidence type="ECO:0000313" key="2">
    <source>
        <dbReference type="Proteomes" id="UP000438429"/>
    </source>
</evidence>
<sequence>MVNGRAGDVRGAEIAPTRQLPCLLAPSSWKSSYVAFSCRPPWTPPPKPDLNVEVYTRRKINLERCSTAEDGCGLDGNVRVGGRAANLAHALVWMLQFVYPDPPITHSELVCTGFHYQDSQCEVTECLGCTYSANDWRRVERGYLLRATYPPAISSSHFCSTEKLHGKLDLIRSQERFKTSQRRNSAAYLERLCTSYKASHTCLYASLHE</sequence>
<comment type="caution">
    <text evidence="1">The sequence shown here is derived from an EMBL/GenBank/DDBJ whole genome shotgun (WGS) entry which is preliminary data.</text>
</comment>
<accession>A0A6A4T630</accession>
<gene>
    <name evidence="1" type="ORF">F2P81_007351</name>
</gene>
<dbReference type="EMBL" id="VEVO01000006">
    <property type="protein sequence ID" value="KAF0041453.1"/>
    <property type="molecule type" value="Genomic_DNA"/>
</dbReference>
<name>A0A6A4T630_SCOMX</name>